<dbReference type="EMBL" id="JBJYXY010000001">
    <property type="protein sequence ID" value="MFN2975671.1"/>
    <property type="molecule type" value="Genomic_DNA"/>
</dbReference>
<dbReference type="Pfam" id="PF14063">
    <property type="entry name" value="DUF4254"/>
    <property type="match status" value="1"/>
</dbReference>
<dbReference type="RefSeq" id="WP_263412810.1">
    <property type="nucleotide sequence ID" value="NZ_BAABBH010000001.1"/>
</dbReference>
<evidence type="ECO:0000313" key="1">
    <source>
        <dbReference type="EMBL" id="MFN2975671.1"/>
    </source>
</evidence>
<dbReference type="Proteomes" id="UP001634747">
    <property type="component" value="Unassembled WGS sequence"/>
</dbReference>
<proteinExistence type="predicted"/>
<reference evidence="1 2" key="1">
    <citation type="submission" date="2024-12" db="EMBL/GenBank/DDBJ databases">
        <authorList>
            <person name="Lee Y."/>
        </authorList>
    </citation>
    <scope>NUCLEOTIDE SEQUENCE [LARGE SCALE GENOMIC DNA]</scope>
    <source>
        <strain evidence="1 2">03SUJ4</strain>
    </source>
</reference>
<organism evidence="1 2">
    <name type="scientific">Terriglobus aquaticus</name>
    <dbReference type="NCBI Taxonomy" id="940139"/>
    <lineage>
        <taxon>Bacteria</taxon>
        <taxon>Pseudomonadati</taxon>
        <taxon>Acidobacteriota</taxon>
        <taxon>Terriglobia</taxon>
        <taxon>Terriglobales</taxon>
        <taxon>Acidobacteriaceae</taxon>
        <taxon>Terriglobus</taxon>
    </lineage>
</organism>
<evidence type="ECO:0000313" key="2">
    <source>
        <dbReference type="Proteomes" id="UP001634747"/>
    </source>
</evidence>
<sequence length="206" mass="23069">MLQEPDAADLKHGCADAPATSAALNAATARWHLETAAPRGLIFQLHLANFELWHLEDKARDTTNGDALVAETKRAIDRVNQRRNDTVEAIDTALLALLAPRNLPAAAAPLHSETPGQMLDRLSILALKRYHTAVESKRDDATPEHRDRSLQRLSALEEQERDLASCLQTLWREVEAGTRRFKLYRQMKMYNDPTLNPVLYAAAKKS</sequence>
<keyword evidence="2" id="KW-1185">Reference proteome</keyword>
<accession>A0ABW9KL48</accession>
<dbReference type="InterPro" id="IPR025350">
    <property type="entry name" value="DUF4254"/>
</dbReference>
<gene>
    <name evidence="1" type="ORF">ACK2TP_07835</name>
</gene>
<name>A0ABW9KL48_9BACT</name>
<protein>
    <submittedName>
        <fullName evidence="1">DUF4254 domain-containing protein</fullName>
    </submittedName>
</protein>
<comment type="caution">
    <text evidence="1">The sequence shown here is derived from an EMBL/GenBank/DDBJ whole genome shotgun (WGS) entry which is preliminary data.</text>
</comment>